<sequence>MTSKSGNQPHTDEAPATLLADTHDQLSQQSIDEQAALWFTRQHSQQMSSQQRQAFKQWLADKDNQQAYQAIAEIWHSCEALPRPTIVPIEKRKSSLWRPFIHTTAALCLVAVLYLPYSHLPALLMDNMTLATSNFPKEMTLADGSKVFLNRNTQVRVSYVQTQRRLWLDKGEAYFKVKPNPYRPFYVHADERLIKVVGTEFEVSRYQNNQISVAVHEGIVEVKATEKSPATYLYAGSQAISQSTDNQFVISSVNADSVGSWRFGQLHFFEQPLGDVITKLKPYLDINVHISSADVAKIKVSGVANINDAKSFITALPLLLPVNVIFTDKNNVLIINK</sequence>
<dbReference type="AlphaFoldDB" id="A0A2X2BIL1"/>
<dbReference type="Gene3D" id="3.55.50.30">
    <property type="match status" value="1"/>
</dbReference>
<dbReference type="InterPro" id="IPR006860">
    <property type="entry name" value="FecR"/>
</dbReference>
<protein>
    <submittedName>
        <fullName evidence="3">FecR-like transcriptional regulator</fullName>
    </submittedName>
</protein>
<organism evidence="3 4">
    <name type="scientific">Proteus mirabilis</name>
    <dbReference type="NCBI Taxonomy" id="584"/>
    <lineage>
        <taxon>Bacteria</taxon>
        <taxon>Pseudomonadati</taxon>
        <taxon>Pseudomonadota</taxon>
        <taxon>Gammaproteobacteria</taxon>
        <taxon>Enterobacterales</taxon>
        <taxon>Morganellaceae</taxon>
        <taxon>Proteus</taxon>
    </lineage>
</organism>
<accession>A0A2X2BIL1</accession>
<evidence type="ECO:0000259" key="2">
    <source>
        <dbReference type="Pfam" id="PF16220"/>
    </source>
</evidence>
<dbReference type="KEGG" id="pvl:AOB99_02800"/>
<dbReference type="InterPro" id="IPR032623">
    <property type="entry name" value="FecR_N"/>
</dbReference>
<dbReference type="Pfam" id="PF04773">
    <property type="entry name" value="FecR"/>
    <property type="match status" value="1"/>
</dbReference>
<evidence type="ECO:0000313" key="4">
    <source>
        <dbReference type="Proteomes" id="UP000251485"/>
    </source>
</evidence>
<gene>
    <name evidence="3" type="ORF">NCTC10975_01031</name>
</gene>
<dbReference type="Proteomes" id="UP000251485">
    <property type="component" value="Unassembled WGS sequence"/>
</dbReference>
<dbReference type="PANTHER" id="PTHR30273">
    <property type="entry name" value="PERIPLASMIC SIGNAL SENSOR AND SIGMA FACTOR ACTIVATOR FECR-RELATED"/>
    <property type="match status" value="1"/>
</dbReference>
<dbReference type="EMBL" id="UAUE01000004">
    <property type="protein sequence ID" value="SPY94683.1"/>
    <property type="molecule type" value="Genomic_DNA"/>
</dbReference>
<dbReference type="PIRSF" id="PIRSF018266">
    <property type="entry name" value="FecR"/>
    <property type="match status" value="1"/>
</dbReference>
<dbReference type="GO" id="GO:0016989">
    <property type="term" value="F:sigma factor antagonist activity"/>
    <property type="evidence" value="ECO:0007669"/>
    <property type="project" value="TreeGrafter"/>
</dbReference>
<feature type="domain" description="FecR N-terminal" evidence="2">
    <location>
        <begin position="33"/>
        <end position="73"/>
    </location>
</feature>
<dbReference type="InterPro" id="IPR012373">
    <property type="entry name" value="Ferrdict_sens_TM"/>
</dbReference>
<evidence type="ECO:0000313" key="3">
    <source>
        <dbReference type="EMBL" id="SPY94683.1"/>
    </source>
</evidence>
<name>A0A2X2BIL1_PROMI</name>
<reference evidence="3 4" key="1">
    <citation type="submission" date="2018-06" db="EMBL/GenBank/DDBJ databases">
        <authorList>
            <consortium name="Pathogen Informatics"/>
            <person name="Doyle S."/>
        </authorList>
    </citation>
    <scope>NUCLEOTIDE SEQUENCE [LARGE SCALE GENOMIC DNA]</scope>
    <source>
        <strain evidence="3 4">NCTC10975</strain>
    </source>
</reference>
<feature type="domain" description="FecR protein" evidence="1">
    <location>
        <begin position="138"/>
        <end position="221"/>
    </location>
</feature>
<dbReference type="Gene3D" id="2.60.120.1440">
    <property type="match status" value="1"/>
</dbReference>
<evidence type="ECO:0000259" key="1">
    <source>
        <dbReference type="Pfam" id="PF04773"/>
    </source>
</evidence>
<proteinExistence type="predicted"/>
<dbReference type="RefSeq" id="WP_017628236.1">
    <property type="nucleotide sequence ID" value="NZ_CAXOHV010000009.1"/>
</dbReference>
<dbReference type="PANTHER" id="PTHR30273:SF2">
    <property type="entry name" value="PROTEIN FECR"/>
    <property type="match status" value="1"/>
</dbReference>
<dbReference type="Pfam" id="PF16220">
    <property type="entry name" value="DUF4880"/>
    <property type="match status" value="1"/>
</dbReference>